<feature type="transmembrane region" description="Helical" evidence="1">
    <location>
        <begin position="104"/>
        <end position="122"/>
    </location>
</feature>
<protein>
    <submittedName>
        <fullName evidence="2">Uncharacterized protein</fullName>
    </submittedName>
</protein>
<dbReference type="AlphaFoldDB" id="A0A0Q0T586"/>
<gene>
    <name evidence="2" type="ORF">AAY55_17555</name>
</gene>
<dbReference type="Proteomes" id="UP000053724">
    <property type="component" value="Unassembled WGS sequence"/>
</dbReference>
<accession>A0A0Q0T586</accession>
<proteinExistence type="predicted"/>
<keyword evidence="1" id="KW-0472">Membrane</keyword>
<evidence type="ECO:0000313" key="2">
    <source>
        <dbReference type="EMBL" id="KQA21727.1"/>
    </source>
</evidence>
<evidence type="ECO:0000313" key="3">
    <source>
        <dbReference type="Proteomes" id="UP000053724"/>
    </source>
</evidence>
<name>A0A0Q0T586_VIBMT</name>
<keyword evidence="1" id="KW-0812">Transmembrane</keyword>
<organism evidence="2 3">
    <name type="scientific">Vibrio metoecus</name>
    <dbReference type="NCBI Taxonomy" id="1481663"/>
    <lineage>
        <taxon>Bacteria</taxon>
        <taxon>Pseudomonadati</taxon>
        <taxon>Pseudomonadota</taxon>
        <taxon>Gammaproteobacteria</taxon>
        <taxon>Vibrionales</taxon>
        <taxon>Vibrionaceae</taxon>
        <taxon>Vibrio</taxon>
    </lineage>
</organism>
<dbReference type="EMBL" id="LCUF01000060">
    <property type="protein sequence ID" value="KQA21727.1"/>
    <property type="molecule type" value="Genomic_DNA"/>
</dbReference>
<sequence length="304" mass="34089">MQYQEVSQRIYYSNKNYVPIGEIARSLIAFESLVKQAPEVLEALFPDAKVIDVEVFIKELRSDSIWEDLVVKLIFGNQQRFDECIENTRQKLGIEKFMNNNPNFLSAVLVAMILAGGAYYLGKSSVSSDKEAKATIEANNNTIIQIGAGMVDMTPDEFTNIVISAIKDKEKLAENSLNIVKPAKLDPNASITFNEDPTIQISNASVRAMPEYKSKLEVAEDIVEDFHDVKLEIRATDLDSAKRGWAVVAPSLHKRRVKLQLDPTIKPTDLKNKLSINGHITVVWGADNEGNRIPKLIFLREILN</sequence>
<comment type="caution">
    <text evidence="2">The sequence shown here is derived from an EMBL/GenBank/DDBJ whole genome shotgun (WGS) entry which is preliminary data.</text>
</comment>
<reference evidence="2 3" key="1">
    <citation type="journal article" date="2015" name="Genome Biol. Evol.">
        <title>The Dynamics of Genetic Interactions between Vibrio metoecus and Vibrio cholerae, Two Close Relatives Co-Occurring in the Environment.</title>
        <authorList>
            <person name="Orata F.D."/>
            <person name="Kirchberger P.C."/>
            <person name="Meheust R."/>
            <person name="Barlow E.J."/>
            <person name="Tarr C.L."/>
            <person name="Boucher Y."/>
        </authorList>
    </citation>
    <scope>NUCLEOTIDE SEQUENCE [LARGE SCALE GENOMIC DNA]</scope>
    <source>
        <strain evidence="2 3">08-2459</strain>
    </source>
</reference>
<keyword evidence="1" id="KW-1133">Transmembrane helix</keyword>
<dbReference type="RefSeq" id="WP_055028468.1">
    <property type="nucleotide sequence ID" value="NZ_CP035689.1"/>
</dbReference>
<dbReference type="PATRIC" id="fig|1481663.8.peg.4523"/>
<evidence type="ECO:0000256" key="1">
    <source>
        <dbReference type="SAM" id="Phobius"/>
    </source>
</evidence>